<evidence type="ECO:0000313" key="4">
    <source>
        <dbReference type="Proteomes" id="UP000176864"/>
    </source>
</evidence>
<dbReference type="PANTHER" id="PTHR21666:SF270">
    <property type="entry name" value="MUREIN HYDROLASE ACTIVATOR ENVC"/>
    <property type="match status" value="1"/>
</dbReference>
<dbReference type="Gene3D" id="2.70.70.10">
    <property type="entry name" value="Glucose Permease (Domain IIA)"/>
    <property type="match status" value="1"/>
</dbReference>
<dbReference type="STRING" id="1817824.A2751_04630"/>
<dbReference type="Proteomes" id="UP000176864">
    <property type="component" value="Unassembled WGS sequence"/>
</dbReference>
<evidence type="ECO:0000256" key="1">
    <source>
        <dbReference type="SAM" id="Coils"/>
    </source>
</evidence>
<dbReference type="AlphaFoldDB" id="A0A1F5NNP0"/>
<evidence type="ECO:0000259" key="2">
    <source>
        <dbReference type="Pfam" id="PF01551"/>
    </source>
</evidence>
<dbReference type="GO" id="GO:0004222">
    <property type="term" value="F:metalloendopeptidase activity"/>
    <property type="evidence" value="ECO:0007669"/>
    <property type="project" value="TreeGrafter"/>
</dbReference>
<dbReference type="Gene3D" id="6.10.250.3150">
    <property type="match status" value="1"/>
</dbReference>
<reference evidence="3 4" key="1">
    <citation type="journal article" date="2016" name="Nat. Commun.">
        <title>Thousands of microbial genomes shed light on interconnected biogeochemical processes in an aquifer system.</title>
        <authorList>
            <person name="Anantharaman K."/>
            <person name="Brown C.T."/>
            <person name="Hug L.A."/>
            <person name="Sharon I."/>
            <person name="Castelle C.J."/>
            <person name="Probst A.J."/>
            <person name="Thomas B.C."/>
            <person name="Singh A."/>
            <person name="Wilkins M.J."/>
            <person name="Karaoz U."/>
            <person name="Brodie E.L."/>
            <person name="Williams K.H."/>
            <person name="Hubbard S.S."/>
            <person name="Banfield J.F."/>
        </authorList>
    </citation>
    <scope>NUCLEOTIDE SEQUENCE [LARGE SCALE GENOMIC DNA]</scope>
</reference>
<name>A0A1F5NNP0_9BACT</name>
<sequence>MDQSLSASGGKQKQSSGRFLRRAVFAGILFFVVFGMTSAQTVDEIRDDIAARQQKLNQIQNEINGLQQEINRAQKQAASLKNEIALYDLQIRQTETKITASQVEIEQLQAKIEELQKQIQQKQEEIERQKIFLSETLRLINEYDDLSTLEITLANDTFSEFLDQVTYAANLQEKTQELLVEIKELKIELEEKRVELTTELANEEKVKHELELAEASLQDQRGLKAGLLTATRGQERIYQSLLADASQKQEQVEREIFDLEAAIRDRLGDKSAPLITGGLLRWPMSGVLTQSYGRTGFTALGYSFHNGLDIAGPAGTTIYAAGDGIVHATGSGNAAYGNWVVMKHALAKEGKIFRIYTLYAHMRSVRVSTGQTLKAGDIIGFEGNTGNTTRLLYGPERGYHLHFTIFDEEGFGIKAGAYQNLYGPYQIPYGYTYNPLDFLK</sequence>
<keyword evidence="1" id="KW-0175">Coiled coil</keyword>
<dbReference type="InterPro" id="IPR016047">
    <property type="entry name" value="M23ase_b-sheet_dom"/>
</dbReference>
<proteinExistence type="predicted"/>
<dbReference type="InterPro" id="IPR011055">
    <property type="entry name" value="Dup_hybrid_motif"/>
</dbReference>
<comment type="caution">
    <text evidence="3">The sequence shown here is derived from an EMBL/GenBank/DDBJ whole genome shotgun (WGS) entry which is preliminary data.</text>
</comment>
<dbReference type="Pfam" id="PF01551">
    <property type="entry name" value="Peptidase_M23"/>
    <property type="match status" value="1"/>
</dbReference>
<feature type="coiled-coil region" evidence="1">
    <location>
        <begin position="42"/>
        <end position="132"/>
    </location>
</feature>
<dbReference type="CDD" id="cd12797">
    <property type="entry name" value="M23_peptidase"/>
    <property type="match status" value="1"/>
</dbReference>
<dbReference type="InterPro" id="IPR050570">
    <property type="entry name" value="Cell_wall_metabolism_enzyme"/>
</dbReference>
<dbReference type="SUPFAM" id="SSF161270">
    <property type="entry name" value="PspA lactotransferrin-binding region"/>
    <property type="match status" value="1"/>
</dbReference>
<accession>A0A1F5NNP0</accession>
<organism evidence="3 4">
    <name type="scientific">Candidatus Doudnabacteria bacterium RIFCSPHIGHO2_01_FULL_46_14</name>
    <dbReference type="NCBI Taxonomy" id="1817824"/>
    <lineage>
        <taxon>Bacteria</taxon>
        <taxon>Candidatus Doudnaibacteriota</taxon>
    </lineage>
</organism>
<dbReference type="PANTHER" id="PTHR21666">
    <property type="entry name" value="PEPTIDASE-RELATED"/>
    <property type="match status" value="1"/>
</dbReference>
<feature type="domain" description="M23ase beta-sheet core" evidence="2">
    <location>
        <begin position="304"/>
        <end position="406"/>
    </location>
</feature>
<evidence type="ECO:0000313" key="3">
    <source>
        <dbReference type="EMBL" id="OGE79248.1"/>
    </source>
</evidence>
<dbReference type="SUPFAM" id="SSF51261">
    <property type="entry name" value="Duplicated hybrid motif"/>
    <property type="match status" value="1"/>
</dbReference>
<protein>
    <recommendedName>
        <fullName evidence="2">M23ase beta-sheet core domain-containing protein</fullName>
    </recommendedName>
</protein>
<feature type="coiled-coil region" evidence="1">
    <location>
        <begin position="168"/>
        <end position="262"/>
    </location>
</feature>
<gene>
    <name evidence="3" type="ORF">A2751_04630</name>
</gene>
<dbReference type="EMBL" id="MFEK01000006">
    <property type="protein sequence ID" value="OGE79248.1"/>
    <property type="molecule type" value="Genomic_DNA"/>
</dbReference>